<dbReference type="EMBL" id="BMJQ01000012">
    <property type="protein sequence ID" value="GGF33685.1"/>
    <property type="molecule type" value="Genomic_DNA"/>
</dbReference>
<dbReference type="AlphaFoldDB" id="A0A8J2YYV9"/>
<organism evidence="1 2">
    <name type="scientific">Aliidongia dinghuensis</name>
    <dbReference type="NCBI Taxonomy" id="1867774"/>
    <lineage>
        <taxon>Bacteria</taxon>
        <taxon>Pseudomonadati</taxon>
        <taxon>Pseudomonadota</taxon>
        <taxon>Alphaproteobacteria</taxon>
        <taxon>Rhodospirillales</taxon>
        <taxon>Dongiaceae</taxon>
        <taxon>Aliidongia</taxon>
    </lineage>
</organism>
<reference evidence="1" key="2">
    <citation type="submission" date="2020-09" db="EMBL/GenBank/DDBJ databases">
        <authorList>
            <person name="Sun Q."/>
            <person name="Zhou Y."/>
        </authorList>
    </citation>
    <scope>NUCLEOTIDE SEQUENCE</scope>
    <source>
        <strain evidence="1">CGMCC 1.15725</strain>
    </source>
</reference>
<accession>A0A8J2YYV9</accession>
<sequence>MNCGCYVRQGLVYLPTWAKTVDGVYLAQEPLAVVSVRDTPELELAFKEKFLHGNPRIPRPDFRALKPIFETHAGVKSWSSFERGAASWSVTERDGIYEICIGRRCRNGGWEDDHERKVIFPPGTTLDEACRRIVEIIQAEAGAIRPRSIHPGS</sequence>
<evidence type="ECO:0000313" key="1">
    <source>
        <dbReference type="EMBL" id="GGF33685.1"/>
    </source>
</evidence>
<comment type="caution">
    <text evidence="1">The sequence shown here is derived from an EMBL/GenBank/DDBJ whole genome shotgun (WGS) entry which is preliminary data.</text>
</comment>
<keyword evidence="2" id="KW-1185">Reference proteome</keyword>
<name>A0A8J2YYV9_9PROT</name>
<dbReference type="Proteomes" id="UP000646365">
    <property type="component" value="Unassembled WGS sequence"/>
</dbReference>
<proteinExistence type="predicted"/>
<protein>
    <submittedName>
        <fullName evidence="1">Uncharacterized protein</fullName>
    </submittedName>
</protein>
<reference evidence="1" key="1">
    <citation type="journal article" date="2014" name="Int. J. Syst. Evol. Microbiol.">
        <title>Complete genome sequence of Corynebacterium casei LMG S-19264T (=DSM 44701T), isolated from a smear-ripened cheese.</title>
        <authorList>
            <consortium name="US DOE Joint Genome Institute (JGI-PGF)"/>
            <person name="Walter F."/>
            <person name="Albersmeier A."/>
            <person name="Kalinowski J."/>
            <person name="Ruckert C."/>
        </authorList>
    </citation>
    <scope>NUCLEOTIDE SEQUENCE</scope>
    <source>
        <strain evidence="1">CGMCC 1.15725</strain>
    </source>
</reference>
<gene>
    <name evidence="1" type="ORF">GCM10011611_44920</name>
</gene>
<evidence type="ECO:0000313" key="2">
    <source>
        <dbReference type="Proteomes" id="UP000646365"/>
    </source>
</evidence>